<keyword evidence="4" id="KW-1185">Reference proteome</keyword>
<comment type="caution">
    <text evidence="3">The sequence shown here is derived from an EMBL/GenBank/DDBJ whole genome shotgun (WGS) entry which is preliminary data.</text>
</comment>
<dbReference type="InterPro" id="IPR012341">
    <property type="entry name" value="6hp_glycosidase-like_sf"/>
</dbReference>
<protein>
    <submittedName>
        <fullName evidence="3">Glucan 1,4-alpha-glucosidase</fullName>
    </submittedName>
</protein>
<comment type="similarity">
    <text evidence="1">Belongs to the glycosyl hydrolase 15 family.</text>
</comment>
<dbReference type="EMBL" id="JBHTAA010000005">
    <property type="protein sequence ID" value="MFC7204552.1"/>
    <property type="molecule type" value="Genomic_DNA"/>
</dbReference>
<dbReference type="AlphaFoldDB" id="A0ABD5ZHQ0"/>
<evidence type="ECO:0000313" key="4">
    <source>
        <dbReference type="Proteomes" id="UP001596481"/>
    </source>
</evidence>
<gene>
    <name evidence="3" type="ORF">ACFQJC_13580</name>
</gene>
<dbReference type="Pfam" id="PF25978">
    <property type="entry name" value="DUF7997"/>
    <property type="match status" value="1"/>
</dbReference>
<dbReference type="InterPro" id="IPR008928">
    <property type="entry name" value="6-hairpin_glycosidase_sf"/>
</dbReference>
<dbReference type="RefSeq" id="WP_390224345.1">
    <property type="nucleotide sequence ID" value="NZ_JBHTAA010000005.1"/>
</dbReference>
<organism evidence="3 4">
    <name type="scientific">Haloferax namakaokahaiae</name>
    <dbReference type="NCBI Taxonomy" id="1748331"/>
    <lineage>
        <taxon>Archaea</taxon>
        <taxon>Methanobacteriati</taxon>
        <taxon>Methanobacteriota</taxon>
        <taxon>Stenosarchaea group</taxon>
        <taxon>Halobacteria</taxon>
        <taxon>Halobacteriales</taxon>
        <taxon>Haloferacaceae</taxon>
        <taxon>Haloferax</taxon>
    </lineage>
</organism>
<accession>A0ABD5ZHQ0</accession>
<feature type="domain" description="DUF7997" evidence="2">
    <location>
        <begin position="1"/>
        <end position="245"/>
    </location>
</feature>
<dbReference type="PANTHER" id="PTHR31616:SF0">
    <property type="entry name" value="GLUCAN 1,4-ALPHA-GLUCOSIDASE"/>
    <property type="match status" value="1"/>
</dbReference>
<name>A0ABD5ZHQ0_9EURY</name>
<dbReference type="Gene3D" id="1.50.10.10">
    <property type="match status" value="1"/>
</dbReference>
<proteinExistence type="inferred from homology"/>
<dbReference type="InterPro" id="IPR058310">
    <property type="entry name" value="DUF7997"/>
</dbReference>
<dbReference type="PANTHER" id="PTHR31616">
    <property type="entry name" value="TREHALASE"/>
    <property type="match status" value="1"/>
</dbReference>
<evidence type="ECO:0000256" key="1">
    <source>
        <dbReference type="ARBA" id="ARBA00006188"/>
    </source>
</evidence>
<dbReference type="Proteomes" id="UP001596481">
    <property type="component" value="Unassembled WGS sequence"/>
</dbReference>
<reference evidence="3 4" key="1">
    <citation type="journal article" date="2019" name="Int. J. Syst. Evol. Microbiol.">
        <title>The Global Catalogue of Microorganisms (GCM) 10K type strain sequencing project: providing services to taxonomists for standard genome sequencing and annotation.</title>
        <authorList>
            <consortium name="The Broad Institute Genomics Platform"/>
            <consortium name="The Broad Institute Genome Sequencing Center for Infectious Disease"/>
            <person name="Wu L."/>
            <person name="Ma J."/>
        </authorList>
    </citation>
    <scope>NUCLEOTIDE SEQUENCE [LARGE SCALE GENOMIC DNA]</scope>
    <source>
        <strain evidence="3 4">DSM 29988</strain>
    </source>
</reference>
<dbReference type="SUPFAM" id="SSF48208">
    <property type="entry name" value="Six-hairpin glycosidases"/>
    <property type="match status" value="1"/>
</dbReference>
<sequence length="675" mass="74142">MQLRDALADYKRHADHPTRFPGERRTTSGFFSGGDGRLVHVETDGAVRDFGYPLSGLWGVERSRFGVRPTDDDAATIHWFEAGANQSYTGNGSAVVTEHETPFGAVTQYDVTVGDAHVTRFESDADRELSADLELVAFVHFQPDGRDTLVGQLSHDDAVEVYHAEEHDFVAAAPEFSSVGGRVPEKFEELLAAEDVELPRPLSDNRYEEGQLSGAIVGTVPFESGAATVGTLLTDSRETTRTAALDSIHSLVALDRDELDARAAADLEGSVPDHGDSGAMREDIRVLSLLSGNLGLRIAGPDFDPYYAYSGGYGYTWFRDDAEISRFLLESDERLDLELDAWHERSARAYCRTQRDDGSWPHRVWPFDGSLAPGWANARLESGEDTDYQADQTGSVISFLAAYHDECEDADLRADIESTLETALDSLDETLGDDGLPLDCQNAWENMTGRFSHTTATFLEAYTALALSDLDDELTAHAADRARDVYDAIDQLWSDDRECYALRIAPDGSLDDRYDSAALALVSAHRAYDELESVGDERLDRLATHTRHVFDGLWHDPAESDVKGLVRFEGDDWRKRSQDSEKIWTVSTAWGANAAVELAALLGDHGDSRAETFADEGQSLLSLVSPDGPLTTEAGYLAEQFFDDGTPDSATPLGWPHALRLATIATLTTDVVQRE</sequence>
<evidence type="ECO:0000313" key="3">
    <source>
        <dbReference type="EMBL" id="MFC7204552.1"/>
    </source>
</evidence>
<evidence type="ECO:0000259" key="2">
    <source>
        <dbReference type="Pfam" id="PF25978"/>
    </source>
</evidence>